<gene>
    <name evidence="1" type="ORF">CcrColossus_gp298</name>
</gene>
<sequence length="231" mass="25413">MEVTINTLALATVTTGHGLVSDIEDIFVALEALWGSRPSVLHVTMAAQIAARHVQGALPDFPNEDDAEAFGTWPDCVDAYASYLIAKYGDTVTLSPIHQEPTYEDRPLEDLFEATYVENDVVVRAGNDLTFSIRPLQAGVMVDGVARNAEYPDTFQIPSEYERENLKLGAAVKVCIEVDAGGGERFWTDVVARLDDGDYLVKVDNYLVNSIYHGVRVNDILRVAPKHILTT</sequence>
<reference evidence="1 2" key="1">
    <citation type="journal article" date="2012" name="BMC Genomics">
        <title>The Caulobacter crescentus phage phiCbK: genomics of a canonical phage.</title>
        <authorList>
            <person name="Gill J.J."/>
            <person name="Berry J.D."/>
            <person name="Russell W.K."/>
            <person name="Lessor L."/>
            <person name="Escobar Garcia D.A."/>
            <person name="Hernandez D."/>
            <person name="Kane A."/>
            <person name="Keene J."/>
            <person name="Maddox M."/>
            <person name="Martin R."/>
            <person name="Mohan S."/>
            <person name="Thorn A.M."/>
            <person name="Russell D.H."/>
            <person name="Young R."/>
        </authorList>
    </citation>
    <scope>NUCLEOTIDE SEQUENCE [LARGE SCALE GENOMIC DNA]</scope>
</reference>
<evidence type="ECO:0000313" key="1">
    <source>
        <dbReference type="EMBL" id="AFU88168.1"/>
    </source>
</evidence>
<organism evidence="1 2">
    <name type="scientific">Caulobacter phage CcrColossus</name>
    <dbReference type="NCBI Taxonomy" id="1211640"/>
    <lineage>
        <taxon>Viruses</taxon>
        <taxon>Duplodnaviria</taxon>
        <taxon>Heunggongvirae</taxon>
        <taxon>Uroviricota</taxon>
        <taxon>Caudoviricetes</taxon>
        <taxon>Jeanschmidtviridae</taxon>
        <taxon>Colossusvirus</taxon>
        <taxon>Colossusvirus colossus</taxon>
    </lineage>
</organism>
<name>K4JW91_9CAUD</name>
<protein>
    <submittedName>
        <fullName evidence="1">Uncharacterized protein</fullName>
    </submittedName>
</protein>
<dbReference type="EMBL" id="JX100810">
    <property type="protein sequence ID" value="AFU88168.1"/>
    <property type="molecule type" value="Genomic_DNA"/>
</dbReference>
<dbReference type="RefSeq" id="YP_006988532.1">
    <property type="nucleotide sequence ID" value="NC_019406.1"/>
</dbReference>
<keyword evidence="2" id="KW-1185">Reference proteome</keyword>
<dbReference type="KEGG" id="vg:13995226"/>
<dbReference type="GeneID" id="13995226"/>
<dbReference type="OrthoDB" id="40768at10239"/>
<proteinExistence type="predicted"/>
<accession>K4JW91</accession>
<dbReference type="Proteomes" id="UP000000463">
    <property type="component" value="Segment"/>
</dbReference>
<evidence type="ECO:0000313" key="2">
    <source>
        <dbReference type="Proteomes" id="UP000000463"/>
    </source>
</evidence>